<protein>
    <submittedName>
        <fullName evidence="4">IclR family transcriptional regulator</fullName>
    </submittedName>
</protein>
<accession>A0A0U2VHP3</accession>
<dbReference type="InterPro" id="IPR005471">
    <property type="entry name" value="Tscrpt_reg_IclR_N"/>
</dbReference>
<dbReference type="PROSITE" id="PS51077">
    <property type="entry name" value="HTH_ICLR"/>
    <property type="match status" value="1"/>
</dbReference>
<dbReference type="Gene3D" id="3.30.450.40">
    <property type="match status" value="1"/>
</dbReference>
<dbReference type="KEGG" id="pnp:IJ22_25900"/>
<dbReference type="InterPro" id="IPR029016">
    <property type="entry name" value="GAF-like_dom_sf"/>
</dbReference>
<organism evidence="4 5">
    <name type="scientific">Paenibacillus naphthalenovorans</name>
    <dbReference type="NCBI Taxonomy" id="162209"/>
    <lineage>
        <taxon>Bacteria</taxon>
        <taxon>Bacillati</taxon>
        <taxon>Bacillota</taxon>
        <taxon>Bacilli</taxon>
        <taxon>Bacillales</taxon>
        <taxon>Paenibacillaceae</taxon>
        <taxon>Paenibacillus</taxon>
    </lineage>
</organism>
<dbReference type="RefSeq" id="WP_054817905.1">
    <property type="nucleotide sequence ID" value="NZ_CP013652.1"/>
</dbReference>
<reference evidence="5" key="1">
    <citation type="submission" date="2015-12" db="EMBL/GenBank/DDBJ databases">
        <title>Complete genome sequences of two moderately thermophilic Paenibacillus species.</title>
        <authorList>
            <person name="Butler R.III."/>
            <person name="Wang J."/>
            <person name="Stark B.C."/>
            <person name="Pombert J.-F."/>
        </authorList>
    </citation>
    <scope>NUCLEOTIDE SEQUENCE [LARGE SCALE GENOMIC DNA]</scope>
    <source>
        <strain evidence="5">32O-Y</strain>
    </source>
</reference>
<dbReference type="Pfam" id="PF01614">
    <property type="entry name" value="IclR_C"/>
    <property type="match status" value="1"/>
</dbReference>
<dbReference type="Proteomes" id="UP000061660">
    <property type="component" value="Chromosome"/>
</dbReference>
<dbReference type="PANTHER" id="PTHR30136:SF35">
    <property type="entry name" value="HTH-TYPE TRANSCRIPTIONAL REGULATOR RV1719"/>
    <property type="match status" value="1"/>
</dbReference>
<dbReference type="AlphaFoldDB" id="A0A0U2VHP3"/>
<dbReference type="SUPFAM" id="SSF46785">
    <property type="entry name" value="Winged helix' DNA-binding domain"/>
    <property type="match status" value="1"/>
</dbReference>
<proteinExistence type="predicted"/>
<dbReference type="EMBL" id="CP013652">
    <property type="protein sequence ID" value="ALS22963.1"/>
    <property type="molecule type" value="Genomic_DNA"/>
</dbReference>
<dbReference type="Gene3D" id="1.10.10.10">
    <property type="entry name" value="Winged helix-like DNA-binding domain superfamily/Winged helix DNA-binding domain"/>
    <property type="match status" value="1"/>
</dbReference>
<keyword evidence="3" id="KW-0804">Transcription</keyword>
<dbReference type="InterPro" id="IPR036388">
    <property type="entry name" value="WH-like_DNA-bd_sf"/>
</dbReference>
<keyword evidence="1" id="KW-0805">Transcription regulation</keyword>
<dbReference type="GO" id="GO:0003700">
    <property type="term" value="F:DNA-binding transcription factor activity"/>
    <property type="evidence" value="ECO:0007669"/>
    <property type="project" value="TreeGrafter"/>
</dbReference>
<name>A0A0U2VHP3_9BACL</name>
<evidence type="ECO:0000256" key="2">
    <source>
        <dbReference type="ARBA" id="ARBA00023125"/>
    </source>
</evidence>
<dbReference type="SMART" id="SM00346">
    <property type="entry name" value="HTH_ICLR"/>
    <property type="match status" value="1"/>
</dbReference>
<dbReference type="PROSITE" id="PS51078">
    <property type="entry name" value="ICLR_ED"/>
    <property type="match status" value="1"/>
</dbReference>
<dbReference type="GO" id="GO:0045892">
    <property type="term" value="P:negative regulation of DNA-templated transcription"/>
    <property type="evidence" value="ECO:0007669"/>
    <property type="project" value="UniProtKB-ARBA"/>
</dbReference>
<evidence type="ECO:0000313" key="5">
    <source>
        <dbReference type="Proteomes" id="UP000061660"/>
    </source>
</evidence>
<dbReference type="OrthoDB" id="9791752at2"/>
<dbReference type="PANTHER" id="PTHR30136">
    <property type="entry name" value="HELIX-TURN-HELIX TRANSCRIPTIONAL REGULATOR, ICLR FAMILY"/>
    <property type="match status" value="1"/>
</dbReference>
<reference evidence="4 5" key="2">
    <citation type="journal article" date="2016" name="Genome Announc.">
        <title>Complete Genome Sequences of Two Interactive Moderate Thermophiles, Paenibacillus napthalenovorans 32O-Y and Paenibacillus sp. 32O-W.</title>
        <authorList>
            <person name="Butler R.R.III."/>
            <person name="Wang J."/>
            <person name="Stark B.C."/>
            <person name="Pombert J.F."/>
        </authorList>
    </citation>
    <scope>NUCLEOTIDE SEQUENCE [LARGE SCALE GENOMIC DNA]</scope>
    <source>
        <strain evidence="4 5">32O-Y</strain>
    </source>
</reference>
<dbReference type="Pfam" id="PF09339">
    <property type="entry name" value="HTH_IclR"/>
    <property type="match status" value="1"/>
</dbReference>
<gene>
    <name evidence="4" type="ORF">IJ22_25900</name>
</gene>
<dbReference type="GO" id="GO:0003677">
    <property type="term" value="F:DNA binding"/>
    <property type="evidence" value="ECO:0007669"/>
    <property type="project" value="UniProtKB-KW"/>
</dbReference>
<evidence type="ECO:0000256" key="3">
    <source>
        <dbReference type="ARBA" id="ARBA00023163"/>
    </source>
</evidence>
<dbReference type="InterPro" id="IPR036390">
    <property type="entry name" value="WH_DNA-bd_sf"/>
</dbReference>
<evidence type="ECO:0000313" key="4">
    <source>
        <dbReference type="EMBL" id="ALS22963.1"/>
    </source>
</evidence>
<dbReference type="InterPro" id="IPR014757">
    <property type="entry name" value="Tscrpt_reg_IclR_C"/>
</dbReference>
<keyword evidence="2" id="KW-0238">DNA-binding</keyword>
<evidence type="ECO:0000256" key="1">
    <source>
        <dbReference type="ARBA" id="ARBA00023015"/>
    </source>
</evidence>
<dbReference type="STRING" id="162209.IJ22_25900"/>
<keyword evidence="5" id="KW-1185">Reference proteome</keyword>
<sequence>MEQKYAVPALDRAHAVLTLLTEEPYKWKLSDLSKHLGISKSTLYSLLLTMERLHWIHRDRNETYALGSALGDFGSAYFRQYDLVEEFRRTAEPVMRKLQESVQLARLDGSDVLYLAKLEAPSPVQMVSGPGVRFPAHATGLGKILMSDMDAEQVRRIFPQETLHKVTVHTIGSREAFLQELETVRRNGYSLDIQEGVMGFCCVAAPVRRRSGEIIAAVSCSMPIHHWEGKREEAIREIRALGQRLSTSM</sequence>
<dbReference type="InterPro" id="IPR050707">
    <property type="entry name" value="HTH_MetabolicPath_Reg"/>
</dbReference>
<dbReference type="PATRIC" id="fig|162209.4.peg.2760"/>
<dbReference type="SUPFAM" id="SSF55781">
    <property type="entry name" value="GAF domain-like"/>
    <property type="match status" value="1"/>
</dbReference>